<evidence type="ECO:0000259" key="7">
    <source>
        <dbReference type="Pfam" id="PF02687"/>
    </source>
</evidence>
<accession>A0A6M8IWP7</accession>
<reference evidence="9" key="1">
    <citation type="submission" date="2020-05" db="EMBL/GenBank/DDBJ databases">
        <title>Novel species in genus Nocardioides.</title>
        <authorList>
            <person name="Zhang G."/>
        </authorList>
    </citation>
    <scope>NUCLEOTIDE SEQUENCE [LARGE SCALE GENOMIC DNA]</scope>
    <source>
        <strain evidence="9">zg-1050</strain>
    </source>
</reference>
<evidence type="ECO:0000256" key="6">
    <source>
        <dbReference type="SAM" id="Phobius"/>
    </source>
</evidence>
<feature type="transmembrane region" description="Helical" evidence="6">
    <location>
        <begin position="281"/>
        <end position="306"/>
    </location>
</feature>
<dbReference type="RefSeq" id="WP_173164048.1">
    <property type="nucleotide sequence ID" value="NZ_CP053716.1"/>
</dbReference>
<dbReference type="EMBL" id="CP053716">
    <property type="protein sequence ID" value="QKF07135.1"/>
    <property type="molecule type" value="Genomic_DNA"/>
</dbReference>
<dbReference type="InterPro" id="IPR050250">
    <property type="entry name" value="Macrolide_Exporter_MacB"/>
</dbReference>
<dbReference type="GO" id="GO:0005886">
    <property type="term" value="C:plasma membrane"/>
    <property type="evidence" value="ECO:0007669"/>
    <property type="project" value="UniProtKB-SubCell"/>
</dbReference>
<gene>
    <name evidence="8" type="ORF">HLV38_02605</name>
</gene>
<evidence type="ECO:0000256" key="2">
    <source>
        <dbReference type="ARBA" id="ARBA00022475"/>
    </source>
</evidence>
<evidence type="ECO:0000256" key="3">
    <source>
        <dbReference type="ARBA" id="ARBA00022692"/>
    </source>
</evidence>
<dbReference type="PANTHER" id="PTHR30572:SF9">
    <property type="entry name" value="ABC TRANSPORTER PERMEASE PROTEIN"/>
    <property type="match status" value="1"/>
</dbReference>
<evidence type="ECO:0000256" key="5">
    <source>
        <dbReference type="ARBA" id="ARBA00023136"/>
    </source>
</evidence>
<keyword evidence="9" id="KW-1185">Reference proteome</keyword>
<dbReference type="Pfam" id="PF02687">
    <property type="entry name" value="FtsX"/>
    <property type="match status" value="1"/>
</dbReference>
<evidence type="ECO:0000256" key="4">
    <source>
        <dbReference type="ARBA" id="ARBA00022989"/>
    </source>
</evidence>
<feature type="transmembrane region" description="Helical" evidence="6">
    <location>
        <begin position="326"/>
        <end position="348"/>
    </location>
</feature>
<organism evidence="8 9">
    <name type="scientific">Berryella wangjianweii</name>
    <dbReference type="NCBI Taxonomy" id="2734634"/>
    <lineage>
        <taxon>Bacteria</taxon>
        <taxon>Bacillati</taxon>
        <taxon>Actinomycetota</taxon>
        <taxon>Coriobacteriia</taxon>
        <taxon>Eggerthellales</taxon>
        <taxon>Eggerthellaceae</taxon>
        <taxon>Berryella</taxon>
    </lineage>
</organism>
<sequence length="417" mass="42666">MSAVSAAGAEIRGEGALRRAAVALVRCRARNVLLLLIMTSVFVTLVVQACLVTTLSDVESAISRQAGAGFTASSDGAPFDRQKAEPLARLESVKSHAFETRTVAVPQNAQVLPGGSTVNAQGAVGAQAALIGTTNPALHPHFGTHLLTLAEGSMPTGADERFAMVHETFARSNGLSVGDRLTLANEGRSVTLRIAGIFEGTVQARGPLPSDQVENLVFCDLESAGQLSGSQRIETARFAVDTAEHLDDAVKAAQAAETGLDIASNARELASVLDTVAGVSVIMRALLAGITVAGIAILSLVLVFWVRGRLRHIGILLSLGTDKASIAAQLIAEALTLAVLAALVGLAVGQLAGGTLAQAVFDRITDGALEGTAVASSDPRAIGLALALGVSMTLAALVAALAPVLRRSARSILSSID</sequence>
<name>A0A6M8IWP7_9ACTN</name>
<dbReference type="PANTHER" id="PTHR30572">
    <property type="entry name" value="MEMBRANE COMPONENT OF TRANSPORTER-RELATED"/>
    <property type="match status" value="1"/>
</dbReference>
<evidence type="ECO:0000256" key="1">
    <source>
        <dbReference type="ARBA" id="ARBA00004651"/>
    </source>
</evidence>
<dbReference type="InterPro" id="IPR003838">
    <property type="entry name" value="ABC3_permease_C"/>
</dbReference>
<dbReference type="GO" id="GO:0022857">
    <property type="term" value="F:transmembrane transporter activity"/>
    <property type="evidence" value="ECO:0007669"/>
    <property type="project" value="TreeGrafter"/>
</dbReference>
<feature type="domain" description="ABC3 transporter permease C-terminal" evidence="7">
    <location>
        <begin position="286"/>
        <end position="407"/>
    </location>
</feature>
<keyword evidence="2" id="KW-1003">Cell membrane</keyword>
<feature type="transmembrane region" description="Helical" evidence="6">
    <location>
        <begin position="32"/>
        <end position="55"/>
    </location>
</feature>
<keyword evidence="5 6" id="KW-0472">Membrane</keyword>
<keyword evidence="3 6" id="KW-0812">Transmembrane</keyword>
<dbReference type="KEGG" id="bwa:HLV38_02605"/>
<evidence type="ECO:0000313" key="8">
    <source>
        <dbReference type="EMBL" id="QKF07135.1"/>
    </source>
</evidence>
<dbReference type="AlphaFoldDB" id="A0A6M8IWP7"/>
<keyword evidence="4 6" id="KW-1133">Transmembrane helix</keyword>
<comment type="subcellular location">
    <subcellularLocation>
        <location evidence="1">Cell membrane</location>
        <topology evidence="1">Multi-pass membrane protein</topology>
    </subcellularLocation>
</comment>
<proteinExistence type="predicted"/>
<feature type="transmembrane region" description="Helical" evidence="6">
    <location>
        <begin position="381"/>
        <end position="405"/>
    </location>
</feature>
<dbReference type="Proteomes" id="UP000503297">
    <property type="component" value="Chromosome"/>
</dbReference>
<protein>
    <submittedName>
        <fullName evidence="8">ABC transporter permease</fullName>
    </submittedName>
</protein>
<evidence type="ECO:0000313" key="9">
    <source>
        <dbReference type="Proteomes" id="UP000503297"/>
    </source>
</evidence>